<accession>A0A7S0VA15</accession>
<sequence length="136" mass="14031">MGGGGGGGGGGGLSGFRISTLASNNSINTTNSAISNLIKNVGTNNVAREGPTLHALSGGVLGSGQMIPLQHQGYFVCPLFKFVAEFGAKHNLSDDDDCLLTALLPPGSRSVEYWVTHNVCLIAVADPFPFLDILSQ</sequence>
<reference evidence="1" key="1">
    <citation type="submission" date="2021-01" db="EMBL/GenBank/DDBJ databases">
        <authorList>
            <person name="Corre E."/>
            <person name="Pelletier E."/>
            <person name="Niang G."/>
            <person name="Scheremetjew M."/>
            <person name="Finn R."/>
            <person name="Kale V."/>
            <person name="Holt S."/>
            <person name="Cochrane G."/>
            <person name="Meng A."/>
            <person name="Brown T."/>
            <person name="Cohen L."/>
        </authorList>
    </citation>
    <scope>NUCLEOTIDE SEQUENCE</scope>
    <source>
        <strain evidence="1">SAG 63-3</strain>
    </source>
</reference>
<dbReference type="EMBL" id="HBFM01026256">
    <property type="protein sequence ID" value="CAD8784025.1"/>
    <property type="molecule type" value="Transcribed_RNA"/>
</dbReference>
<evidence type="ECO:0000313" key="1">
    <source>
        <dbReference type="EMBL" id="CAD8784025.1"/>
    </source>
</evidence>
<name>A0A7S0VA15_9CHLO</name>
<organism evidence="1">
    <name type="scientific">Polytomella parva</name>
    <dbReference type="NCBI Taxonomy" id="51329"/>
    <lineage>
        <taxon>Eukaryota</taxon>
        <taxon>Viridiplantae</taxon>
        <taxon>Chlorophyta</taxon>
        <taxon>core chlorophytes</taxon>
        <taxon>Chlorophyceae</taxon>
        <taxon>CS clade</taxon>
        <taxon>Chlamydomonadales</taxon>
        <taxon>Chlamydomonadaceae</taxon>
        <taxon>Polytomella</taxon>
    </lineage>
</organism>
<protein>
    <submittedName>
        <fullName evidence="1">Uncharacterized protein</fullName>
    </submittedName>
</protein>
<proteinExistence type="predicted"/>
<gene>
    <name evidence="1" type="ORF">PPAR00522_LOCUS16962</name>
</gene>
<dbReference type="AlphaFoldDB" id="A0A7S0VA15"/>